<keyword evidence="4" id="KW-1185">Reference proteome</keyword>
<dbReference type="Pfam" id="PF20163">
    <property type="entry name" value="DUF6536"/>
    <property type="match status" value="1"/>
</dbReference>
<feature type="domain" description="DUF6536" evidence="2">
    <location>
        <begin position="149"/>
        <end position="302"/>
    </location>
</feature>
<dbReference type="STRING" id="559298.A0A179UN32"/>
<gene>
    <name evidence="3" type="ORF">BDBG_04881</name>
</gene>
<accession>A0A179UN32</accession>
<dbReference type="RefSeq" id="XP_002625017.2">
    <property type="nucleotide sequence ID" value="XM_002624971.2"/>
</dbReference>
<feature type="transmembrane region" description="Helical" evidence="1">
    <location>
        <begin position="152"/>
        <end position="179"/>
    </location>
</feature>
<proteinExistence type="predicted"/>
<dbReference type="VEuPathDB" id="FungiDB:BDBG_04881"/>
<dbReference type="GeneID" id="8504574"/>
<evidence type="ECO:0000259" key="2">
    <source>
        <dbReference type="Pfam" id="PF20163"/>
    </source>
</evidence>
<feature type="transmembrane region" description="Helical" evidence="1">
    <location>
        <begin position="635"/>
        <end position="654"/>
    </location>
</feature>
<dbReference type="EMBL" id="GG657455">
    <property type="protein sequence ID" value="OAT08628.1"/>
    <property type="molecule type" value="Genomic_DNA"/>
</dbReference>
<keyword evidence="1" id="KW-0472">Membrane</keyword>
<evidence type="ECO:0000313" key="4">
    <source>
        <dbReference type="Proteomes" id="UP000002038"/>
    </source>
</evidence>
<dbReference type="PANTHER" id="PTHR35395:SF1">
    <property type="entry name" value="DUF6536 DOMAIN-CONTAINING PROTEIN"/>
    <property type="match status" value="1"/>
</dbReference>
<dbReference type="PANTHER" id="PTHR35395">
    <property type="entry name" value="DUF6536 DOMAIN-CONTAINING PROTEIN"/>
    <property type="match status" value="1"/>
</dbReference>
<reference evidence="4" key="1">
    <citation type="journal article" date="2015" name="PLoS Genet.">
        <title>The dynamic genome and transcriptome of the human fungal pathogen Blastomyces and close relative Emmonsia.</title>
        <authorList>
            <person name="Munoz J.F."/>
            <person name="Gauthier G.M."/>
            <person name="Desjardins C.A."/>
            <person name="Gallo J.E."/>
            <person name="Holder J."/>
            <person name="Sullivan T.D."/>
            <person name="Marty A.J."/>
            <person name="Carmen J.C."/>
            <person name="Chen Z."/>
            <person name="Ding L."/>
            <person name="Gujja S."/>
            <person name="Magrini V."/>
            <person name="Misas E."/>
            <person name="Mitreva M."/>
            <person name="Priest M."/>
            <person name="Saif S."/>
            <person name="Whiston E.A."/>
            <person name="Young S."/>
            <person name="Zeng Q."/>
            <person name="Goldman W.E."/>
            <person name="Mardis E.R."/>
            <person name="Taylor J.W."/>
            <person name="McEwen J.G."/>
            <person name="Clay O.K."/>
            <person name="Klein B.S."/>
            <person name="Cuomo C.A."/>
        </authorList>
    </citation>
    <scope>NUCLEOTIDE SEQUENCE [LARGE SCALE GENOMIC DNA]</scope>
    <source>
        <strain evidence="4">SLH14081</strain>
    </source>
</reference>
<feature type="transmembrane region" description="Helical" evidence="1">
    <location>
        <begin position="540"/>
        <end position="564"/>
    </location>
</feature>
<evidence type="ECO:0000256" key="1">
    <source>
        <dbReference type="SAM" id="Phobius"/>
    </source>
</evidence>
<dbReference type="KEGG" id="bgh:BDBG_04881"/>
<sequence length="948" mass="105152">MGQHGGIVPCRWCVSIVACSTTDSLNLRPSTAHVFWNSMKYQSLGDARQHFFTARRHTPNDAPLASSKRKADGWLSPILPFRRTGRNYHSGRVSDETELMYTERTDTLPGSITARSNSVYSDLKTAYASRQNPNEPETSLDKAQHKRKWIRGALICAYSACVVLLVNVIITFAAIVRAYGEYGSMELMFAPIYKGKCSVSRNWVTGLHFFINCLCAVTLATSSYCMQCLASPSRADTDRAHNQGRWLEIGTASIGNFRFVGYKRLGLWLVLLLTSLPIHIIYNSVVFASTAVQQYKVLVTPNESDASLAASECVRSALDKDNPDFLHSVPQGSFERLSPRECIDTFAVDYLPDRSALILLTNELYNDNITVWDAGTGSGPRIPVKEGSRDFDWICRGEEALNECEGDQIDPENWKVTASPLKVKLLNITAPSQNGTIIFNRNTFAKVSPCYRQPLVEPDILCRDMETLYRYIAKDQNIDGVLDFLRDAQNWQNSSWANAITVEEISQCGYLSDSENEKTKIFRIEACLSEKIPEICELRFSFPIAIIVLALNIVNLASMFMSAYDSRDDVLLTIGDAISSFLSRPDPNSRGRCLSSKSNVYTRAFTASSGTRYSQVNIPKRLPRPKRWLHSINSFHWYIIVAMYFASLAAAIYLHRIVFGSGKSQNSEGSFSGLSAHSVKPGSATSMFWQKSGRSKDIMSLMLLANTPQLVISISYFLYNNLLTSMLLAAEYNGYALHRSYLRVTKPQGKQRSELYISLPYKYGMPLIVAFVVLHWLASQSLSFVQEIPFYADGKLADNDIVNSMGFAPVPMIVAMVLGSLTLIAVFGISIRRFGSRMPLAGNCSAGISAACHPPEDDRDAAFKAVMWGEVVTTTPEDLEGLSAAGIDDETRSTLSRASMATQDRRSKSTSVRVSNAMAALSLESAGVAHCSFTSHDVVTPSPRQLYS</sequence>
<keyword evidence="1" id="KW-0812">Transmembrane</keyword>
<dbReference type="InterPro" id="IPR046623">
    <property type="entry name" value="DUF6536"/>
</dbReference>
<keyword evidence="1" id="KW-1133">Transmembrane helix</keyword>
<feature type="transmembrane region" description="Helical" evidence="1">
    <location>
        <begin position="265"/>
        <end position="288"/>
    </location>
</feature>
<name>A0A179UN32_BLAGS</name>
<organism evidence="3 4">
    <name type="scientific">Blastomyces gilchristii (strain SLH14081)</name>
    <name type="common">Blastomyces dermatitidis</name>
    <dbReference type="NCBI Taxonomy" id="559298"/>
    <lineage>
        <taxon>Eukaryota</taxon>
        <taxon>Fungi</taxon>
        <taxon>Dikarya</taxon>
        <taxon>Ascomycota</taxon>
        <taxon>Pezizomycotina</taxon>
        <taxon>Eurotiomycetes</taxon>
        <taxon>Eurotiomycetidae</taxon>
        <taxon>Onygenales</taxon>
        <taxon>Ajellomycetaceae</taxon>
        <taxon>Blastomyces</taxon>
    </lineage>
</organism>
<dbReference type="OrthoDB" id="5429634at2759"/>
<feature type="transmembrane region" description="Helical" evidence="1">
    <location>
        <begin position="698"/>
        <end position="719"/>
    </location>
</feature>
<feature type="transmembrane region" description="Helical" evidence="1">
    <location>
        <begin position="763"/>
        <end position="785"/>
    </location>
</feature>
<dbReference type="Proteomes" id="UP000002038">
    <property type="component" value="Unassembled WGS sequence"/>
</dbReference>
<evidence type="ECO:0000313" key="3">
    <source>
        <dbReference type="EMBL" id="OAT08628.1"/>
    </source>
</evidence>
<dbReference type="AlphaFoldDB" id="A0A179UN32"/>
<protein>
    <recommendedName>
        <fullName evidence="2">DUF6536 domain-containing protein</fullName>
    </recommendedName>
</protein>
<feature type="transmembrane region" description="Helical" evidence="1">
    <location>
        <begin position="805"/>
        <end position="829"/>
    </location>
</feature>